<gene>
    <name evidence="5" type="ORF">EP073_06185</name>
</gene>
<feature type="repeat" description="TPR" evidence="3">
    <location>
        <begin position="90"/>
        <end position="123"/>
    </location>
</feature>
<dbReference type="RefSeq" id="WP_128466295.1">
    <property type="nucleotide sequence ID" value="NZ_CP035108.1"/>
</dbReference>
<evidence type="ECO:0000313" key="5">
    <source>
        <dbReference type="EMBL" id="QAR33009.1"/>
    </source>
</evidence>
<dbReference type="Proteomes" id="UP000287502">
    <property type="component" value="Chromosome"/>
</dbReference>
<dbReference type="EMBL" id="CP035108">
    <property type="protein sequence ID" value="QAR33009.1"/>
    <property type="molecule type" value="Genomic_DNA"/>
</dbReference>
<accession>A0A410JY16</accession>
<reference evidence="5 6" key="1">
    <citation type="submission" date="2019-01" db="EMBL/GenBank/DDBJ databases">
        <title>Geovibrio thiophilus DSM 11263, complete genome.</title>
        <authorList>
            <person name="Spring S."/>
            <person name="Bunk B."/>
            <person name="Sproer C."/>
        </authorList>
    </citation>
    <scope>NUCLEOTIDE SEQUENCE [LARGE SCALE GENOMIC DNA]</scope>
    <source>
        <strain evidence="5 6">DSM 11263</strain>
    </source>
</reference>
<dbReference type="Pfam" id="PF00515">
    <property type="entry name" value="TPR_1"/>
    <property type="match status" value="1"/>
</dbReference>
<keyword evidence="6" id="KW-1185">Reference proteome</keyword>
<keyword evidence="2 3" id="KW-0802">TPR repeat</keyword>
<dbReference type="OrthoDB" id="9814448at2"/>
<evidence type="ECO:0000313" key="6">
    <source>
        <dbReference type="Proteomes" id="UP000287502"/>
    </source>
</evidence>
<dbReference type="AlphaFoldDB" id="A0A410JY16"/>
<keyword evidence="4" id="KW-0812">Transmembrane</keyword>
<organism evidence="5 6">
    <name type="scientific">Geovibrio thiophilus</name>
    <dbReference type="NCBI Taxonomy" id="139438"/>
    <lineage>
        <taxon>Bacteria</taxon>
        <taxon>Pseudomonadati</taxon>
        <taxon>Deferribacterota</taxon>
        <taxon>Deferribacteres</taxon>
        <taxon>Deferribacterales</taxon>
        <taxon>Geovibrionaceae</taxon>
        <taxon>Geovibrio</taxon>
    </lineage>
</organism>
<keyword evidence="4" id="KW-0472">Membrane</keyword>
<evidence type="ECO:0000256" key="2">
    <source>
        <dbReference type="ARBA" id="ARBA00022803"/>
    </source>
</evidence>
<dbReference type="PANTHER" id="PTHR45586">
    <property type="entry name" value="TPR REPEAT-CONTAINING PROTEIN PA4667"/>
    <property type="match status" value="1"/>
</dbReference>
<dbReference type="InterPro" id="IPR051012">
    <property type="entry name" value="CellSynth/LPSAsmb/PSIAsmb"/>
</dbReference>
<evidence type="ECO:0000256" key="3">
    <source>
        <dbReference type="PROSITE-ProRule" id="PRU00339"/>
    </source>
</evidence>
<protein>
    <submittedName>
        <fullName evidence="5">Tetratricopeptide repeat protein</fullName>
    </submittedName>
</protein>
<feature type="repeat" description="TPR" evidence="3">
    <location>
        <begin position="222"/>
        <end position="255"/>
    </location>
</feature>
<feature type="transmembrane region" description="Helical" evidence="4">
    <location>
        <begin position="12"/>
        <end position="30"/>
    </location>
</feature>
<dbReference type="Gene3D" id="1.25.40.10">
    <property type="entry name" value="Tetratricopeptide repeat domain"/>
    <property type="match status" value="3"/>
</dbReference>
<name>A0A410JY16_9BACT</name>
<keyword evidence="4" id="KW-1133">Transmembrane helix</keyword>
<dbReference type="PROSITE" id="PS50005">
    <property type="entry name" value="TPR"/>
    <property type="match status" value="2"/>
</dbReference>
<dbReference type="PROSITE" id="PS50293">
    <property type="entry name" value="TPR_REGION"/>
    <property type="match status" value="1"/>
</dbReference>
<evidence type="ECO:0000256" key="1">
    <source>
        <dbReference type="ARBA" id="ARBA00022737"/>
    </source>
</evidence>
<proteinExistence type="predicted"/>
<dbReference type="Pfam" id="PF13176">
    <property type="entry name" value="TPR_7"/>
    <property type="match status" value="1"/>
</dbReference>
<dbReference type="KEGG" id="gtl:EP073_06185"/>
<dbReference type="InterPro" id="IPR019734">
    <property type="entry name" value="TPR_rpt"/>
</dbReference>
<evidence type="ECO:0000256" key="4">
    <source>
        <dbReference type="SAM" id="Phobius"/>
    </source>
</evidence>
<sequence>MNISAARAVLKLYSPYLAGFFLFLVLAVISCSEEERIKLIEDNFTDSQPISGVAVAEQDQGIEEGNNLFLQGNFEQAIAKYEEGLKINRSVAFYNMGVSYYLLGDIDKSEEYFRKSIEEDPKFTEGYINLAVVLLQTGKLDEAELYMAELLKDRASGKLLVNMANIYLRKGETARATVLYEEALKKDGKSRFVMSNYAYFLLSIGEFESGIKIIEGLEYKNYTDYFNLGTAYFRTDDYRTSVANLHLAEKFNPTEEVYELLARNFYMLKSYAEEAAALKKLTDMNKDRDYRHRYATALFKSGSLNTAHEVMTGLLAEYPQETAYYITDYNILLALGEYRQAGELILAGFRAINDDALMYMYAKHSLVYENKGEEVRRLVFSRAPSPYVSLASAMYHIYSGSMLPAQKLLDQVPPETDNDYYVYRAYIMMKYRNYNDAIRVGDLIDDFKPEYFWYKTVNLWNTKKLTELKVHLNDALTRDLRISRHPQIALHLDPVLDDMNFSYRFNGDFEDILSTVLYPLLIEPDEMLSFVALGYKLLQQDDKLLALEELQKSVRFSEGIAQNNKGVTLFLAYAYQDALREFTQANTLLGNNPYTLYNIGLVNLAMGRPEQAEKFFDNSILQNRYNFPAYLAKAVCMKMRGDANGAYQEYNLVRDRAEDVRDDREKVPNIIYYTKYLADMGVGDYRRVIEDIGKRKPEDGFLRALLTLSEYLSGQGADRLEDLRSDRIFRGTSLRDLLALLENKEPVQNPDTITDRFYKFMRAYLQVKKSKQLTGIDDDDYINDNVILKELFYYQVYMGDSRRALYYLQRLNNVDFRYPELYKASLYYFIWLEDFVNAEASFSALENLGYQDRYFDYYKMLYFLLNYHDQRLMNHINNYMTKYPDDFRGAAIRLMVALKSDNIRMVYNEMGELEAKSGNFLLKLPLELEIDGL</sequence>
<dbReference type="PANTHER" id="PTHR45586:SF1">
    <property type="entry name" value="LIPOPOLYSACCHARIDE ASSEMBLY PROTEIN B"/>
    <property type="match status" value="1"/>
</dbReference>
<dbReference type="InterPro" id="IPR011990">
    <property type="entry name" value="TPR-like_helical_dom_sf"/>
</dbReference>
<dbReference type="SUPFAM" id="SSF48452">
    <property type="entry name" value="TPR-like"/>
    <property type="match status" value="4"/>
</dbReference>
<dbReference type="SMART" id="SM00028">
    <property type="entry name" value="TPR"/>
    <property type="match status" value="5"/>
</dbReference>
<keyword evidence="1" id="KW-0677">Repeat</keyword>
<dbReference type="PROSITE" id="PS51257">
    <property type="entry name" value="PROKAR_LIPOPROTEIN"/>
    <property type="match status" value="1"/>
</dbReference>